<gene>
    <name evidence="5" type="ORF">Q73A0000_16045</name>
</gene>
<evidence type="ECO:0000256" key="1">
    <source>
        <dbReference type="ARBA" id="ARBA00022729"/>
    </source>
</evidence>
<evidence type="ECO:0000259" key="3">
    <source>
        <dbReference type="Pfam" id="PF07581"/>
    </source>
</evidence>
<reference evidence="5 6" key="1">
    <citation type="submission" date="2019-05" db="EMBL/GenBank/DDBJ databases">
        <title>Chryseobacterium sp. isolated from King George Island, maritime Antarctica.</title>
        <authorList>
            <person name="Peng X."/>
        </authorList>
    </citation>
    <scope>NUCLEOTIDE SEQUENCE [LARGE SCALE GENOMIC DNA]</scope>
    <source>
        <strain evidence="5 6">7-3A</strain>
    </source>
</reference>
<keyword evidence="1 2" id="KW-0732">Signal</keyword>
<feature type="domain" description="Secretion system C-terminal sorting" evidence="4">
    <location>
        <begin position="416"/>
        <end position="482"/>
    </location>
</feature>
<proteinExistence type="predicted"/>
<dbReference type="Pfam" id="PF07581">
    <property type="entry name" value="Glug"/>
    <property type="match status" value="1"/>
</dbReference>
<organism evidence="5 6">
    <name type="scientific">Kaistella flava</name>
    <name type="common">ex Peng et al. 2021</name>
    <dbReference type="NCBI Taxonomy" id="2038776"/>
    <lineage>
        <taxon>Bacteria</taxon>
        <taxon>Pseudomonadati</taxon>
        <taxon>Bacteroidota</taxon>
        <taxon>Flavobacteriia</taxon>
        <taxon>Flavobacteriales</taxon>
        <taxon>Weeksellaceae</taxon>
        <taxon>Chryseobacterium group</taxon>
        <taxon>Kaistella</taxon>
    </lineage>
</organism>
<evidence type="ECO:0000259" key="4">
    <source>
        <dbReference type="Pfam" id="PF18962"/>
    </source>
</evidence>
<dbReference type="EMBL" id="CP040442">
    <property type="protein sequence ID" value="QOW11764.1"/>
    <property type="molecule type" value="Genomic_DNA"/>
</dbReference>
<feature type="chain" id="PRO_5032305667" evidence="2">
    <location>
        <begin position="21"/>
        <end position="484"/>
    </location>
</feature>
<dbReference type="NCBIfam" id="TIGR04183">
    <property type="entry name" value="Por_Secre_tail"/>
    <property type="match status" value="1"/>
</dbReference>
<name>A0A7M2YDP7_9FLAO</name>
<dbReference type="RefSeq" id="WP_193811934.1">
    <property type="nucleotide sequence ID" value="NZ_CP040442.1"/>
</dbReference>
<evidence type="ECO:0000256" key="2">
    <source>
        <dbReference type="SAM" id="SignalP"/>
    </source>
</evidence>
<protein>
    <submittedName>
        <fullName evidence="5">T9SS type A sorting domain-containing protein</fullName>
    </submittedName>
</protein>
<dbReference type="AlphaFoldDB" id="A0A7M2YDP7"/>
<sequence length="484" mass="51546">MKKRIIFLALFAASSHGVSAQLIKAPNEGEKVTFLKSVAPSNAAFFLKAPTTLWQDNADESWYNVSATQFTLTTPAQVAGLAKIVNAGNSFAEKTVIFGNDMDFGAHLWMPIGKGYQFPFSGIIKGNNKKILNVQINLPAGDFVGFVGQMFNGKIDNLTAENVTVSGHDTVGSIVGNLSTNSTMDNCHAKNVNISGTDFNVGGLVGGLLTNSSISNSSAEGDVSGVNQVGGIVGTVWDKTSITKTYAKGTVSGQYIIGGFAGYSTMAFQPNRNNEISDSYTRSNVNASSERVGGFYGGPESNAITTNVYSTGTVNEVFASGGFAGFVMQTVAQNVYYDYTVAPLDAVGMLMGPPVTGINGWTSEQMKSQNLATSLNAGRSTAVWYFDASKNDGYPTLDFEQALATSNSSVRSKVQVYPTIVTDFMTINSKETNMTYKVLDFSGRMIKSGAVNDGKVNFSQLGKGNYILVLQNGSEMSSHKFIKN</sequence>
<dbReference type="Gene3D" id="2.160.20.110">
    <property type="match status" value="1"/>
</dbReference>
<dbReference type="Proteomes" id="UP000594195">
    <property type="component" value="Chromosome"/>
</dbReference>
<keyword evidence="6" id="KW-1185">Reference proteome</keyword>
<dbReference type="Pfam" id="PF18962">
    <property type="entry name" value="Por_Secre_tail"/>
    <property type="match status" value="1"/>
</dbReference>
<dbReference type="InterPro" id="IPR011493">
    <property type="entry name" value="GLUG"/>
</dbReference>
<feature type="signal peptide" evidence="2">
    <location>
        <begin position="1"/>
        <end position="20"/>
    </location>
</feature>
<dbReference type="InterPro" id="IPR026444">
    <property type="entry name" value="Secre_tail"/>
</dbReference>
<feature type="domain" description="GLUG" evidence="3">
    <location>
        <begin position="200"/>
        <end position="224"/>
    </location>
</feature>
<evidence type="ECO:0000313" key="6">
    <source>
        <dbReference type="Proteomes" id="UP000594195"/>
    </source>
</evidence>
<accession>A0A7M2YDP7</accession>
<evidence type="ECO:0000313" key="5">
    <source>
        <dbReference type="EMBL" id="QOW11764.1"/>
    </source>
</evidence>
<dbReference type="KEGG" id="kfa:Q73A0000_16045"/>